<dbReference type="OrthoDB" id="6256369at2759"/>
<reference evidence="4" key="1">
    <citation type="submission" date="2021-04" db="EMBL/GenBank/DDBJ databases">
        <authorList>
            <consortium name="Molecular Ecology Group"/>
        </authorList>
    </citation>
    <scope>NUCLEOTIDE SEQUENCE</scope>
</reference>
<dbReference type="AlphaFoldDB" id="A0A8S3YER9"/>
<dbReference type="InterPro" id="IPR040171">
    <property type="entry name" value="USBP1-like"/>
</dbReference>
<dbReference type="PANTHER" id="PTHR23347">
    <property type="entry name" value="COLORECTAL MUTANT CANCER PROTEIN MCC PROTEIN -RELATED"/>
    <property type="match status" value="1"/>
</dbReference>
<dbReference type="InterPro" id="IPR019536">
    <property type="entry name" value="USHBP1_PDZ-bd"/>
</dbReference>
<feature type="domain" description="Harmonin-binding protein USHBP1 PDZ-binding" evidence="3">
    <location>
        <begin position="848"/>
        <end position="912"/>
    </location>
</feature>
<feature type="compositionally biased region" description="Polar residues" evidence="2">
    <location>
        <begin position="350"/>
        <end position="364"/>
    </location>
</feature>
<evidence type="ECO:0000259" key="3">
    <source>
        <dbReference type="Pfam" id="PF10506"/>
    </source>
</evidence>
<dbReference type="Proteomes" id="UP000678393">
    <property type="component" value="Unassembled WGS sequence"/>
</dbReference>
<feature type="region of interest" description="Disordered" evidence="2">
    <location>
        <begin position="309"/>
        <end position="364"/>
    </location>
</feature>
<evidence type="ECO:0000256" key="1">
    <source>
        <dbReference type="SAM" id="Coils"/>
    </source>
</evidence>
<proteinExistence type="predicted"/>
<feature type="compositionally biased region" description="Basic and acidic residues" evidence="2">
    <location>
        <begin position="310"/>
        <end position="330"/>
    </location>
</feature>
<protein>
    <recommendedName>
        <fullName evidence="3">Harmonin-binding protein USHBP1 PDZ-binding domain-containing protein</fullName>
    </recommendedName>
</protein>
<name>A0A8S3YER9_9EUPU</name>
<feature type="region of interest" description="Disordered" evidence="2">
    <location>
        <begin position="416"/>
        <end position="440"/>
    </location>
</feature>
<feature type="coiled-coil region" evidence="1">
    <location>
        <begin position="877"/>
        <end position="915"/>
    </location>
</feature>
<evidence type="ECO:0000256" key="2">
    <source>
        <dbReference type="SAM" id="MobiDB-lite"/>
    </source>
</evidence>
<feature type="compositionally biased region" description="Low complexity" evidence="2">
    <location>
        <begin position="672"/>
        <end position="689"/>
    </location>
</feature>
<organism evidence="4 5">
    <name type="scientific">Candidula unifasciata</name>
    <dbReference type="NCBI Taxonomy" id="100452"/>
    <lineage>
        <taxon>Eukaryota</taxon>
        <taxon>Metazoa</taxon>
        <taxon>Spiralia</taxon>
        <taxon>Lophotrochozoa</taxon>
        <taxon>Mollusca</taxon>
        <taxon>Gastropoda</taxon>
        <taxon>Heterobranchia</taxon>
        <taxon>Euthyneura</taxon>
        <taxon>Panpulmonata</taxon>
        <taxon>Eupulmonata</taxon>
        <taxon>Stylommatophora</taxon>
        <taxon>Helicina</taxon>
        <taxon>Helicoidea</taxon>
        <taxon>Geomitridae</taxon>
        <taxon>Candidula</taxon>
    </lineage>
</organism>
<dbReference type="Pfam" id="PF10506">
    <property type="entry name" value="USHBP1_PDZ-bd"/>
    <property type="match status" value="2"/>
</dbReference>
<feature type="domain" description="Harmonin-binding protein USHBP1 PDZ-binding" evidence="3">
    <location>
        <begin position="534"/>
        <end position="595"/>
    </location>
</feature>
<sequence>MCRMLNMADSVDEVRQQLGLAENSRISFDDFLHCRSRVMLESSIQHVAQRPCPGVASVQSPAMMSGEDTGVESDTSGRVGTTPLNHLTSWPTLSSDSLGALSCNKPESTDYDSGARDLSPEPVSLTLTHLMESHDPQAFRQLRQSGADTLLEIANRLHSAALTALKGEIFELKHQVHRLASERSMLDGHAAHRQGPHDPKLGPSDFEERLEQLTSRYEERIIELHSVIAELRKKLERHQINVIREEDEYEESDQAQSSHSIDGESIKDENNEISQEFSRVVSEIETVMAQKLQQTNAGRDSMADEFVEAGLRKNERKTDALSETPRKPGEEDGGETPPELPPRAARPCSLSHSNSTTFDPQSRSELVVLRADNEELRRQTGQLEVELGQMSEQIRAVVKEKEHLMTKVVELQQRLQVSSSSPGMTHGQLSTPSKQVSSSPLISDRMSMESEVYPVAKLAELKKLRTCASDMQILGSEVTAFGVQSTSTAEHLVQSLQDGSSVAELLKMAAVESRGQDLGDAIVKEFEVELERRQARIDHLKAQNDVLSATLEESKSHAERLSVLIGKYESNNTALQLAAAFSDQCTESQDVLTALLDTEMGVLLANCRAAGLGGLAGTDGDDDEEEITAILQRAHHARRRAEGVARHLLARLDRSCGGHISSGVCQPWEDVSTNSRTASTSSTSSSNDTDFNKADEMRLRDHIQQLKSERSAVRTTVMELESIHVDPIMNEPRRRIEAQRLDLENAVLVQELMAVKEEKAELKARSYLLEKEKRALELRLNSKETQEQAFRVQIDHLKSEILYQQQKHRDFHTSSPQPESHLLEELRSREPSELIHDLALALDHERTLKSRIYELMSALEKISRNSESRHRQSAEFVNDLKRANAALITAFDKAKKKYQGRLKKMETHLKAMRDKYELEISALHNRLSVFESRGSRLPPSETSL</sequence>
<feature type="coiled-coil region" evidence="1">
    <location>
        <begin position="366"/>
        <end position="414"/>
    </location>
</feature>
<accession>A0A8S3YER9</accession>
<feature type="coiled-coil region" evidence="1">
    <location>
        <begin position="738"/>
        <end position="788"/>
    </location>
</feature>
<feature type="region of interest" description="Disordered" evidence="2">
    <location>
        <begin position="246"/>
        <end position="269"/>
    </location>
</feature>
<dbReference type="EMBL" id="CAJHNH020000159">
    <property type="protein sequence ID" value="CAG5115749.1"/>
    <property type="molecule type" value="Genomic_DNA"/>
</dbReference>
<feature type="region of interest" description="Disordered" evidence="2">
    <location>
        <begin position="56"/>
        <end position="76"/>
    </location>
</feature>
<dbReference type="PANTHER" id="PTHR23347:SF6">
    <property type="entry name" value="FI17904P1"/>
    <property type="match status" value="1"/>
</dbReference>
<evidence type="ECO:0000313" key="4">
    <source>
        <dbReference type="EMBL" id="CAG5115749.1"/>
    </source>
</evidence>
<evidence type="ECO:0000313" key="5">
    <source>
        <dbReference type="Proteomes" id="UP000678393"/>
    </source>
</evidence>
<feature type="region of interest" description="Disordered" evidence="2">
    <location>
        <begin position="668"/>
        <end position="693"/>
    </location>
</feature>
<gene>
    <name evidence="4" type="ORF">CUNI_LOCUS1307</name>
</gene>
<keyword evidence="1" id="KW-0175">Coiled coil</keyword>
<comment type="caution">
    <text evidence="4">The sequence shown here is derived from an EMBL/GenBank/DDBJ whole genome shotgun (WGS) entry which is preliminary data.</text>
</comment>
<keyword evidence="5" id="KW-1185">Reference proteome</keyword>